<dbReference type="Proteomes" id="UP000013086">
    <property type="component" value="Unassembled WGS sequence"/>
</dbReference>
<proteinExistence type="predicted"/>
<reference evidence="1 2" key="1">
    <citation type="submission" date="2013-02" db="EMBL/GenBank/DDBJ databases">
        <title>The Genome Sequence of Acinetobacter sp. ANC 3994.</title>
        <authorList>
            <consortium name="The Broad Institute Genome Sequencing Platform"/>
            <consortium name="The Broad Institute Genome Sequencing Center for Infectious Disease"/>
            <person name="Cerqueira G."/>
            <person name="Feldgarden M."/>
            <person name="Courvalin P."/>
            <person name="Perichon B."/>
            <person name="Grillot-Courvalin C."/>
            <person name="Clermont D."/>
            <person name="Rocha E."/>
            <person name="Yoon E.-J."/>
            <person name="Nemec A."/>
            <person name="Walker B."/>
            <person name="Young S.K."/>
            <person name="Zeng Q."/>
            <person name="Gargeya S."/>
            <person name="Fitzgerald M."/>
            <person name="Haas B."/>
            <person name="Abouelleil A."/>
            <person name="Alvarado L."/>
            <person name="Arachchi H.M."/>
            <person name="Berlin A.M."/>
            <person name="Chapman S.B."/>
            <person name="Dewar J."/>
            <person name="Goldberg J."/>
            <person name="Griggs A."/>
            <person name="Gujja S."/>
            <person name="Hansen M."/>
            <person name="Howarth C."/>
            <person name="Imamovic A."/>
            <person name="Larimer J."/>
            <person name="McCowan C."/>
            <person name="Murphy C."/>
            <person name="Neiman D."/>
            <person name="Pearson M."/>
            <person name="Priest M."/>
            <person name="Roberts A."/>
            <person name="Saif S."/>
            <person name="Shea T."/>
            <person name="Sisk P."/>
            <person name="Sykes S."/>
            <person name="Wortman J."/>
            <person name="Nusbaum C."/>
            <person name="Birren B."/>
        </authorList>
    </citation>
    <scope>NUCLEOTIDE SEQUENCE [LARGE SCALE GENOMIC DNA]</scope>
    <source>
        <strain evidence="1 2">ANC 3994</strain>
    </source>
</reference>
<dbReference type="HOGENOM" id="CLU_1418783_0_0_6"/>
<organism evidence="1 2">
    <name type="scientific">Acinetobacter bohemicus ANC 3994</name>
    <dbReference type="NCBI Taxonomy" id="1217715"/>
    <lineage>
        <taxon>Bacteria</taxon>
        <taxon>Pseudomonadati</taxon>
        <taxon>Pseudomonadota</taxon>
        <taxon>Gammaproteobacteria</taxon>
        <taxon>Moraxellales</taxon>
        <taxon>Moraxellaceae</taxon>
        <taxon>Acinetobacter</taxon>
    </lineage>
</organism>
<gene>
    <name evidence="1" type="ORF">F994_00951</name>
</gene>
<dbReference type="OrthoDB" id="2988617at2"/>
<protein>
    <submittedName>
        <fullName evidence="1">Uncharacterized protein</fullName>
    </submittedName>
</protein>
<dbReference type="RefSeq" id="WP_004651255.1">
    <property type="nucleotide sequence ID" value="NZ_KB849176.1"/>
</dbReference>
<dbReference type="PATRIC" id="fig|1217715.3.peg.916"/>
<accession>N8P2U4</accession>
<dbReference type="EMBL" id="APOH01000010">
    <property type="protein sequence ID" value="ENU20720.1"/>
    <property type="molecule type" value="Genomic_DNA"/>
</dbReference>
<comment type="caution">
    <text evidence="1">The sequence shown here is derived from an EMBL/GenBank/DDBJ whole genome shotgun (WGS) entry which is preliminary data.</text>
</comment>
<evidence type="ECO:0000313" key="2">
    <source>
        <dbReference type="Proteomes" id="UP000013086"/>
    </source>
</evidence>
<dbReference type="AlphaFoldDB" id="N8P2U4"/>
<evidence type="ECO:0000313" key="1">
    <source>
        <dbReference type="EMBL" id="ENU20720.1"/>
    </source>
</evidence>
<name>N8P2U4_9GAMM</name>
<sequence length="191" mass="22199">MVRADDEISILFEGKISEFKRVQSGRIVLKRTTDFQDMKGTVAYKDESGNFNLDYNLSGAFEDDSYELFSGNWVEEGENYKFDILLEPEEKALDISQQDEQITESAEEIPTKELLEIAPSEIEQNLKYTERFGANRKRATRSDARVRTVQRSIERYYGLPEGSVRLVNPDRSIIHPSAKIRTLRERWSFDE</sequence>
<dbReference type="eggNOG" id="ENOG5030XPE">
    <property type="taxonomic scope" value="Bacteria"/>
</dbReference>